<proteinExistence type="predicted"/>
<keyword evidence="3" id="KW-1185">Reference proteome</keyword>
<sequence length="164" mass="19054">MAGGSGQRGNLSKNVLQMKFMQRSALRIEKEKHEEEQKRVIDDEHWVLDLPETKQKESKFIAEPSIMRIENLNFGRFSFNGCNPEIEKMMKAAATEREVARSEAVEKELRVDDEDMAGRYKTLFGTIAKKFAKKRQRSALTEKEEATTTEVKQRVREFLKPKDD</sequence>
<dbReference type="GO" id="GO:0000460">
    <property type="term" value="P:maturation of 5.8S rRNA"/>
    <property type="evidence" value="ECO:0007669"/>
    <property type="project" value="TreeGrafter"/>
</dbReference>
<protein>
    <submittedName>
        <fullName evidence="2">MPHOSPH6</fullName>
    </submittedName>
</protein>
<evidence type="ECO:0000313" key="3">
    <source>
        <dbReference type="Proteomes" id="UP000507470"/>
    </source>
</evidence>
<dbReference type="OrthoDB" id="20403at2759"/>
<dbReference type="AlphaFoldDB" id="A0A6J8C632"/>
<dbReference type="Pfam" id="PF10175">
    <property type="entry name" value="MPP6"/>
    <property type="match status" value="1"/>
</dbReference>
<evidence type="ECO:0000313" key="2">
    <source>
        <dbReference type="EMBL" id="CAC5390559.1"/>
    </source>
</evidence>
<evidence type="ECO:0000256" key="1">
    <source>
        <dbReference type="SAM" id="MobiDB-lite"/>
    </source>
</evidence>
<reference evidence="2 3" key="1">
    <citation type="submission" date="2020-06" db="EMBL/GenBank/DDBJ databases">
        <authorList>
            <person name="Li R."/>
            <person name="Bekaert M."/>
        </authorList>
    </citation>
    <scope>NUCLEOTIDE SEQUENCE [LARGE SCALE GENOMIC DNA]</scope>
    <source>
        <strain evidence="3">wild</strain>
    </source>
</reference>
<feature type="compositionally biased region" description="Basic and acidic residues" evidence="1">
    <location>
        <begin position="140"/>
        <end position="164"/>
    </location>
</feature>
<feature type="region of interest" description="Disordered" evidence="1">
    <location>
        <begin position="137"/>
        <end position="164"/>
    </location>
</feature>
<gene>
    <name evidence="2" type="ORF">MCOR_25649</name>
</gene>
<dbReference type="PANTHER" id="PTHR13582">
    <property type="entry name" value="M-PHASE PHOSPHOPROTEIN 6"/>
    <property type="match status" value="1"/>
</dbReference>
<dbReference type="Proteomes" id="UP000507470">
    <property type="component" value="Unassembled WGS sequence"/>
</dbReference>
<organism evidence="2 3">
    <name type="scientific">Mytilus coruscus</name>
    <name type="common">Sea mussel</name>
    <dbReference type="NCBI Taxonomy" id="42192"/>
    <lineage>
        <taxon>Eukaryota</taxon>
        <taxon>Metazoa</taxon>
        <taxon>Spiralia</taxon>
        <taxon>Lophotrochozoa</taxon>
        <taxon>Mollusca</taxon>
        <taxon>Bivalvia</taxon>
        <taxon>Autobranchia</taxon>
        <taxon>Pteriomorphia</taxon>
        <taxon>Mytilida</taxon>
        <taxon>Mytiloidea</taxon>
        <taxon>Mytilidae</taxon>
        <taxon>Mytilinae</taxon>
        <taxon>Mytilus</taxon>
    </lineage>
</organism>
<dbReference type="InterPro" id="IPR019324">
    <property type="entry name" value="MPP6"/>
</dbReference>
<dbReference type="PANTHER" id="PTHR13582:SF0">
    <property type="entry name" value="M-PHASE PHOSPHOPROTEIN 6"/>
    <property type="match status" value="1"/>
</dbReference>
<name>A0A6J8C632_MYTCO</name>
<accession>A0A6J8C632</accession>
<dbReference type="EMBL" id="CACVKT020004551">
    <property type="protein sequence ID" value="CAC5390559.1"/>
    <property type="molecule type" value="Genomic_DNA"/>
</dbReference>